<dbReference type="Proteomes" id="UP001211711">
    <property type="component" value="Unassembled WGS sequence"/>
</dbReference>
<evidence type="ECO:0000313" key="2">
    <source>
        <dbReference type="Proteomes" id="UP001211711"/>
    </source>
</evidence>
<dbReference type="InterPro" id="IPR005368">
    <property type="entry name" value="UPF0175"/>
</dbReference>
<keyword evidence="2" id="KW-1185">Reference proteome</keyword>
<reference evidence="1 2" key="1">
    <citation type="submission" date="2023-01" db="EMBL/GenBank/DDBJ databases">
        <title>Genomes from the Australian National Cyanobacteria Reference Collection.</title>
        <authorList>
            <person name="Willis A."/>
            <person name="Lee E.M.F."/>
        </authorList>
    </citation>
    <scope>NUCLEOTIDE SEQUENCE [LARGE SCALE GENOMIC DNA]</scope>
    <source>
        <strain evidence="1 2">CS-549</strain>
    </source>
</reference>
<sequence length="116" mass="13384">MMKYWGVEGRSPLILCRGCDWRSLGISHEAGLTMQIAIELPNDFVALQSKSEIQQEIRTAYALWLYQQERLKLMKAAELAGFDLYDFMILCKTHCIPVIDMSSEELLEELDRLNTP</sequence>
<dbReference type="RefSeq" id="WP_272109480.1">
    <property type="nucleotide sequence ID" value="NZ_JAQMTI010000027.1"/>
</dbReference>
<protein>
    <submittedName>
        <fullName evidence="1">UPF0175 family protein</fullName>
    </submittedName>
</protein>
<name>A0ABT4ZN45_9CYAN</name>
<gene>
    <name evidence="1" type="ORF">PN497_02135</name>
</gene>
<comment type="caution">
    <text evidence="1">The sequence shown here is derived from an EMBL/GenBank/DDBJ whole genome shotgun (WGS) entry which is preliminary data.</text>
</comment>
<accession>A0ABT4ZN45</accession>
<dbReference type="EMBL" id="JAQMTI010000027">
    <property type="protein sequence ID" value="MDB9440182.1"/>
    <property type="molecule type" value="Genomic_DNA"/>
</dbReference>
<proteinExistence type="predicted"/>
<evidence type="ECO:0000313" key="1">
    <source>
        <dbReference type="EMBL" id="MDB9440182.1"/>
    </source>
</evidence>
<organism evidence="1 2">
    <name type="scientific">Sphaerospermopsis kisseleviana CS-549</name>
    <dbReference type="NCBI Taxonomy" id="3021783"/>
    <lineage>
        <taxon>Bacteria</taxon>
        <taxon>Bacillati</taxon>
        <taxon>Cyanobacteriota</taxon>
        <taxon>Cyanophyceae</taxon>
        <taxon>Nostocales</taxon>
        <taxon>Aphanizomenonaceae</taxon>
        <taxon>Sphaerospermopsis</taxon>
        <taxon>Sphaerospermopsis kisseleviana</taxon>
    </lineage>
</organism>
<dbReference type="Pfam" id="PF03683">
    <property type="entry name" value="UPF0175"/>
    <property type="match status" value="1"/>
</dbReference>